<keyword evidence="3" id="KW-1185">Reference proteome</keyword>
<keyword evidence="1" id="KW-1133">Transmembrane helix</keyword>
<keyword evidence="1" id="KW-0472">Membrane</keyword>
<evidence type="ECO:0000313" key="3">
    <source>
        <dbReference type="Proteomes" id="UP000663828"/>
    </source>
</evidence>
<evidence type="ECO:0000256" key="1">
    <source>
        <dbReference type="SAM" id="Phobius"/>
    </source>
</evidence>
<keyword evidence="1" id="KW-0812">Transmembrane</keyword>
<dbReference type="Proteomes" id="UP000663828">
    <property type="component" value="Unassembled WGS sequence"/>
</dbReference>
<reference evidence="2" key="1">
    <citation type="submission" date="2021-02" db="EMBL/GenBank/DDBJ databases">
        <authorList>
            <person name="Nowell W R."/>
        </authorList>
    </citation>
    <scope>NUCLEOTIDE SEQUENCE</scope>
</reference>
<dbReference type="EMBL" id="CAJNOR010006576">
    <property type="protein sequence ID" value="CAF1598771.1"/>
    <property type="molecule type" value="Genomic_DNA"/>
</dbReference>
<dbReference type="AlphaFoldDB" id="A0A816AR17"/>
<feature type="transmembrane region" description="Helical" evidence="1">
    <location>
        <begin position="119"/>
        <end position="138"/>
    </location>
</feature>
<evidence type="ECO:0000313" key="2">
    <source>
        <dbReference type="EMBL" id="CAF1598771.1"/>
    </source>
</evidence>
<proteinExistence type="predicted"/>
<name>A0A816AR17_ADIRI</name>
<protein>
    <submittedName>
        <fullName evidence="2">Uncharacterized protein</fullName>
    </submittedName>
</protein>
<organism evidence="2 3">
    <name type="scientific">Adineta ricciae</name>
    <name type="common">Rotifer</name>
    <dbReference type="NCBI Taxonomy" id="249248"/>
    <lineage>
        <taxon>Eukaryota</taxon>
        <taxon>Metazoa</taxon>
        <taxon>Spiralia</taxon>
        <taxon>Gnathifera</taxon>
        <taxon>Rotifera</taxon>
        <taxon>Eurotatoria</taxon>
        <taxon>Bdelloidea</taxon>
        <taxon>Adinetida</taxon>
        <taxon>Adinetidae</taxon>
        <taxon>Adineta</taxon>
    </lineage>
</organism>
<feature type="transmembrane region" description="Helical" evidence="1">
    <location>
        <begin position="76"/>
        <end position="98"/>
    </location>
</feature>
<gene>
    <name evidence="2" type="ORF">XAT740_LOCUS47434</name>
</gene>
<comment type="caution">
    <text evidence="2">The sequence shown here is derived from an EMBL/GenBank/DDBJ whole genome shotgun (WGS) entry which is preliminary data.</text>
</comment>
<sequence length="144" mass="16498">MIRSSPENLIDICNGSFVLVEKYSNGDVSDSQAVTVDDFNIHDYENASFTTQTLYTLHTLVNTSAFTWTVEMKSFLMLYFIQLVMALVRLVAVYTLVLKTQGYLTRRLLATRHRSFAAAADYSLLFFILLIKLCFMSFRTSPKH</sequence>
<accession>A0A816AR17</accession>